<evidence type="ECO:0000313" key="3">
    <source>
        <dbReference type="EMBL" id="KZV21045.1"/>
    </source>
</evidence>
<dbReference type="AlphaFoldDB" id="A0A2Z7AGU2"/>
<evidence type="ECO:0000256" key="1">
    <source>
        <dbReference type="SAM" id="Coils"/>
    </source>
</evidence>
<name>A0A2Z7AGU2_9LAMI</name>
<keyword evidence="4" id="KW-1185">Reference proteome</keyword>
<evidence type="ECO:0000256" key="2">
    <source>
        <dbReference type="SAM" id="MobiDB-lite"/>
    </source>
</evidence>
<organism evidence="3 4">
    <name type="scientific">Dorcoceras hygrometricum</name>
    <dbReference type="NCBI Taxonomy" id="472368"/>
    <lineage>
        <taxon>Eukaryota</taxon>
        <taxon>Viridiplantae</taxon>
        <taxon>Streptophyta</taxon>
        <taxon>Embryophyta</taxon>
        <taxon>Tracheophyta</taxon>
        <taxon>Spermatophyta</taxon>
        <taxon>Magnoliopsida</taxon>
        <taxon>eudicotyledons</taxon>
        <taxon>Gunneridae</taxon>
        <taxon>Pentapetalae</taxon>
        <taxon>asterids</taxon>
        <taxon>lamiids</taxon>
        <taxon>Lamiales</taxon>
        <taxon>Gesneriaceae</taxon>
        <taxon>Didymocarpoideae</taxon>
        <taxon>Trichosporeae</taxon>
        <taxon>Loxocarpinae</taxon>
        <taxon>Dorcoceras</taxon>
    </lineage>
</organism>
<accession>A0A2Z7AGU2</accession>
<protein>
    <submittedName>
        <fullName evidence="3">Uncharacterized protein</fullName>
    </submittedName>
</protein>
<sequence>MFEGRQHDRGAVIIRSNPNIRSSCWIRTMLRINGTWVIEPCADYWKQIPRVVASSIVVIPSRLSYVDTLPPVSEFFKLLKKRWADVCIEAATFVVSGKLLPVGSLNFCRAIAVVQPVYSYRTFPFLQLQSLLPMYSQLLLQMLPINIDRHGYSPDSSTDSSLHFNANYISTEDDAALDQSILPSSATDISASLAALRESFSKIVANQTRDSGKSSDAHSEVTSKINHVERVFLDSLAEQNEAFRGLFKSIRQEAQNDNNTLSLALKAVRAQNAILSTDLAATQKEVKDLKAALYKDFDDKLADIRNDILEFHVETQEQLASLGAHLAELIAFITKGGDDKKGEGSSSRPQPPPDDQNRPSGGSGSRADDPSRYGGGTVSREGGNRGGDGRRRGDSSGSSKRTRSDSGGGSGGRINYGPYLPPKRDAEYWISGKRQF</sequence>
<dbReference type="EMBL" id="KV014981">
    <property type="protein sequence ID" value="KZV21045.1"/>
    <property type="molecule type" value="Genomic_DNA"/>
</dbReference>
<proteinExistence type="predicted"/>
<gene>
    <name evidence="3" type="ORF">F511_37824</name>
</gene>
<feature type="coiled-coil region" evidence="1">
    <location>
        <begin position="251"/>
        <end position="292"/>
    </location>
</feature>
<keyword evidence="1" id="KW-0175">Coiled coil</keyword>
<dbReference type="Proteomes" id="UP000250235">
    <property type="component" value="Unassembled WGS sequence"/>
</dbReference>
<reference evidence="3 4" key="1">
    <citation type="journal article" date="2015" name="Proc. Natl. Acad. Sci. U.S.A.">
        <title>The resurrection genome of Boea hygrometrica: A blueprint for survival of dehydration.</title>
        <authorList>
            <person name="Xiao L."/>
            <person name="Yang G."/>
            <person name="Zhang L."/>
            <person name="Yang X."/>
            <person name="Zhao S."/>
            <person name="Ji Z."/>
            <person name="Zhou Q."/>
            <person name="Hu M."/>
            <person name="Wang Y."/>
            <person name="Chen M."/>
            <person name="Xu Y."/>
            <person name="Jin H."/>
            <person name="Xiao X."/>
            <person name="Hu G."/>
            <person name="Bao F."/>
            <person name="Hu Y."/>
            <person name="Wan P."/>
            <person name="Li L."/>
            <person name="Deng X."/>
            <person name="Kuang T."/>
            <person name="Xiang C."/>
            <person name="Zhu J.K."/>
            <person name="Oliver M.J."/>
            <person name="He Y."/>
        </authorList>
    </citation>
    <scope>NUCLEOTIDE SEQUENCE [LARGE SCALE GENOMIC DNA]</scope>
    <source>
        <strain evidence="4">cv. XS01</strain>
    </source>
</reference>
<evidence type="ECO:0000313" key="4">
    <source>
        <dbReference type="Proteomes" id="UP000250235"/>
    </source>
</evidence>
<feature type="region of interest" description="Disordered" evidence="2">
    <location>
        <begin position="337"/>
        <end position="425"/>
    </location>
</feature>